<dbReference type="PANTHER" id="PTHR32308">
    <property type="entry name" value="LYASE BETA SUBUNIT, PUTATIVE (AFU_ORTHOLOGUE AFUA_4G13030)-RELATED"/>
    <property type="match status" value="1"/>
</dbReference>
<feature type="binding site" evidence="4">
    <location>
        <position position="71"/>
    </location>
    <ligand>
        <name>substrate</name>
    </ligand>
</feature>
<dbReference type="EMBL" id="NAJN01000169">
    <property type="protein sequence ID" value="TKA77844.1"/>
    <property type="molecule type" value="Genomic_DNA"/>
</dbReference>
<dbReference type="InterPro" id="IPR015813">
    <property type="entry name" value="Pyrv/PenolPyrv_kinase-like_dom"/>
</dbReference>
<dbReference type="InterPro" id="IPR040442">
    <property type="entry name" value="Pyrv_kinase-like_dom_sf"/>
</dbReference>
<dbReference type="GO" id="GO:0006107">
    <property type="term" value="P:oxaloacetate metabolic process"/>
    <property type="evidence" value="ECO:0007669"/>
    <property type="project" value="TreeGrafter"/>
</dbReference>
<dbReference type="FunFam" id="3.20.20.60:FF:000023">
    <property type="entry name" value="CitE, Citrate lyase beta subunit"/>
    <property type="match status" value="1"/>
</dbReference>
<evidence type="ECO:0000256" key="1">
    <source>
        <dbReference type="ARBA" id="ARBA00001946"/>
    </source>
</evidence>
<dbReference type="PANTHER" id="PTHR32308:SF0">
    <property type="entry name" value="HPCH_HPAI ALDOLASE_CITRATE LYASE DOMAIN-CONTAINING PROTEIN"/>
    <property type="match status" value="1"/>
</dbReference>
<comment type="caution">
    <text evidence="7">The sequence shown here is derived from an EMBL/GenBank/DDBJ whole genome shotgun (WGS) entry which is preliminary data.</text>
</comment>
<dbReference type="Proteomes" id="UP000308768">
    <property type="component" value="Unassembled WGS sequence"/>
</dbReference>
<gene>
    <name evidence="7" type="ORF">B0A49_01452</name>
</gene>
<feature type="domain" description="HpcH/HpaI aldolase/citrate lyase" evidence="6">
    <location>
        <begin position="9"/>
        <end position="240"/>
    </location>
</feature>
<sequence length="320" mass="35012">MATSSIIRRALLYVPGSSQKMLEKSRGLSADCVAYDLEDSVTPGKKAEARSNLVSLLSKPRASGIREQAVRINSVNSGFALDDLTEVLKAQHLDALVIPKVNSASDLHFVTDVVRHTLPDRHTSNEVSQKQPPVRLIALIESARAITELTSICRASPFLSGLIFAAEDFALDLSITRTPSLSEFLYARSAITMAARAHDLPSTIDLVCTNFRGEQGMKALEDECINGRNLGFNGKQCIHPTQVETVQKLYSPSEKEVEWAVRVVVADEKADRAGRGAWTLDGKMIDVPVVGKAKAIVEKAKVCGFNVDEIRAKWKDQEPE</sequence>
<dbReference type="InterPro" id="IPR005000">
    <property type="entry name" value="Aldolase/citrate-lyase_domain"/>
</dbReference>
<dbReference type="OrthoDB" id="1773at2759"/>
<accession>A0A4U0XKT1</accession>
<evidence type="ECO:0000256" key="2">
    <source>
        <dbReference type="ARBA" id="ARBA00022723"/>
    </source>
</evidence>
<dbReference type="Pfam" id="PF03328">
    <property type="entry name" value="HpcH_HpaI"/>
    <property type="match status" value="1"/>
</dbReference>
<evidence type="ECO:0000313" key="8">
    <source>
        <dbReference type="Proteomes" id="UP000308768"/>
    </source>
</evidence>
<feature type="binding site" evidence="5">
    <location>
        <position position="168"/>
    </location>
    <ligand>
        <name>Mg(2+)</name>
        <dbReference type="ChEBI" id="CHEBI:18420"/>
    </ligand>
</feature>
<name>A0A4U0XKT1_9PEZI</name>
<protein>
    <recommendedName>
        <fullName evidence="6">HpcH/HpaI aldolase/citrate lyase domain-containing protein</fullName>
    </recommendedName>
</protein>
<dbReference type="GO" id="GO:0003824">
    <property type="term" value="F:catalytic activity"/>
    <property type="evidence" value="ECO:0007669"/>
    <property type="project" value="InterPro"/>
</dbReference>
<dbReference type="InterPro" id="IPR011206">
    <property type="entry name" value="Citrate_lyase_beta/mcl1/mcl2"/>
</dbReference>
<keyword evidence="2 5" id="KW-0479">Metal-binding</keyword>
<reference evidence="7 8" key="1">
    <citation type="submission" date="2017-03" db="EMBL/GenBank/DDBJ databases">
        <title>Genomes of endolithic fungi from Antarctica.</title>
        <authorList>
            <person name="Coleine C."/>
            <person name="Masonjones S."/>
            <person name="Stajich J.E."/>
        </authorList>
    </citation>
    <scope>NUCLEOTIDE SEQUENCE [LARGE SCALE GENOMIC DNA]</scope>
    <source>
        <strain evidence="7 8">CCFEE 5187</strain>
    </source>
</reference>
<dbReference type="STRING" id="331657.A0A4U0XKT1"/>
<evidence type="ECO:0000313" key="7">
    <source>
        <dbReference type="EMBL" id="TKA77844.1"/>
    </source>
</evidence>
<comment type="cofactor">
    <cofactor evidence="1">
        <name>Mg(2+)</name>
        <dbReference type="ChEBI" id="CHEBI:18420"/>
    </cofactor>
</comment>
<keyword evidence="8" id="KW-1185">Reference proteome</keyword>
<dbReference type="GO" id="GO:0000287">
    <property type="term" value="F:magnesium ion binding"/>
    <property type="evidence" value="ECO:0007669"/>
    <property type="project" value="TreeGrafter"/>
</dbReference>
<feature type="binding site" evidence="4">
    <location>
        <position position="141"/>
    </location>
    <ligand>
        <name>substrate</name>
    </ligand>
</feature>
<evidence type="ECO:0000256" key="5">
    <source>
        <dbReference type="PIRSR" id="PIRSR015582-2"/>
    </source>
</evidence>
<dbReference type="SUPFAM" id="SSF51621">
    <property type="entry name" value="Phosphoenolpyruvate/pyruvate domain"/>
    <property type="match status" value="1"/>
</dbReference>
<dbReference type="AlphaFoldDB" id="A0A4U0XKT1"/>
<evidence type="ECO:0000256" key="3">
    <source>
        <dbReference type="ARBA" id="ARBA00022842"/>
    </source>
</evidence>
<keyword evidence="3 5" id="KW-0460">Magnesium</keyword>
<evidence type="ECO:0000256" key="4">
    <source>
        <dbReference type="PIRSR" id="PIRSR015582-1"/>
    </source>
</evidence>
<organism evidence="7 8">
    <name type="scientific">Cryomyces minteri</name>
    <dbReference type="NCBI Taxonomy" id="331657"/>
    <lineage>
        <taxon>Eukaryota</taxon>
        <taxon>Fungi</taxon>
        <taxon>Dikarya</taxon>
        <taxon>Ascomycota</taxon>
        <taxon>Pezizomycotina</taxon>
        <taxon>Dothideomycetes</taxon>
        <taxon>Dothideomycetes incertae sedis</taxon>
        <taxon>Cryomyces</taxon>
    </lineage>
</organism>
<proteinExistence type="predicted"/>
<feature type="binding site" evidence="5">
    <location>
        <position position="141"/>
    </location>
    <ligand>
        <name>Mg(2+)</name>
        <dbReference type="ChEBI" id="CHEBI:18420"/>
    </ligand>
</feature>
<dbReference type="Gene3D" id="3.20.20.60">
    <property type="entry name" value="Phosphoenolpyruvate-binding domains"/>
    <property type="match status" value="1"/>
</dbReference>
<dbReference type="PIRSF" id="PIRSF015582">
    <property type="entry name" value="Cit_lyase_B"/>
    <property type="match status" value="1"/>
</dbReference>
<evidence type="ECO:0000259" key="6">
    <source>
        <dbReference type="Pfam" id="PF03328"/>
    </source>
</evidence>